<sequence>MTSSEWEQDLESLRAKLSTQLKAWEDSQKYSITKRLEYYRAPQELQNLKSIQSRAYAQIKLNIQAAELQKALAICRRERDELLRECQTL</sequence>
<organism evidence="1 2">
    <name type="scientific">Candolleomyces aberdarensis</name>
    <dbReference type="NCBI Taxonomy" id="2316362"/>
    <lineage>
        <taxon>Eukaryota</taxon>
        <taxon>Fungi</taxon>
        <taxon>Dikarya</taxon>
        <taxon>Basidiomycota</taxon>
        <taxon>Agaricomycotina</taxon>
        <taxon>Agaricomycetes</taxon>
        <taxon>Agaricomycetidae</taxon>
        <taxon>Agaricales</taxon>
        <taxon>Agaricineae</taxon>
        <taxon>Psathyrellaceae</taxon>
        <taxon>Candolleomyces</taxon>
    </lineage>
</organism>
<name>A0A4Q2D3T0_9AGAR</name>
<dbReference type="AlphaFoldDB" id="A0A4Q2D3T0"/>
<dbReference type="Proteomes" id="UP000290288">
    <property type="component" value="Unassembled WGS sequence"/>
</dbReference>
<evidence type="ECO:0000313" key="2">
    <source>
        <dbReference type="Proteomes" id="UP000290288"/>
    </source>
</evidence>
<keyword evidence="2" id="KW-1185">Reference proteome</keyword>
<protein>
    <submittedName>
        <fullName evidence="1">Uncharacterized protein</fullName>
    </submittedName>
</protein>
<dbReference type="EMBL" id="SDEE01000913">
    <property type="protein sequence ID" value="RXW13452.1"/>
    <property type="molecule type" value="Genomic_DNA"/>
</dbReference>
<accession>A0A4Q2D3T0</accession>
<comment type="caution">
    <text evidence="1">The sequence shown here is derived from an EMBL/GenBank/DDBJ whole genome shotgun (WGS) entry which is preliminary data.</text>
</comment>
<reference evidence="1 2" key="1">
    <citation type="submission" date="2019-01" db="EMBL/GenBank/DDBJ databases">
        <title>Draft genome sequence of Psathyrella aberdarensis IHI B618.</title>
        <authorList>
            <person name="Buettner E."/>
            <person name="Kellner H."/>
        </authorList>
    </citation>
    <scope>NUCLEOTIDE SEQUENCE [LARGE SCALE GENOMIC DNA]</scope>
    <source>
        <strain evidence="1 2">IHI B618</strain>
    </source>
</reference>
<gene>
    <name evidence="1" type="ORF">EST38_g12402</name>
</gene>
<evidence type="ECO:0000313" key="1">
    <source>
        <dbReference type="EMBL" id="RXW13452.1"/>
    </source>
</evidence>
<proteinExistence type="predicted"/>